<dbReference type="Proteomes" id="UP001143370">
    <property type="component" value="Unassembled WGS sequence"/>
</dbReference>
<dbReference type="AlphaFoldDB" id="A0A9W6J7A3"/>
<reference evidence="5" key="2">
    <citation type="submission" date="2023-01" db="EMBL/GenBank/DDBJ databases">
        <authorList>
            <person name="Sun Q."/>
            <person name="Evtushenko L."/>
        </authorList>
    </citation>
    <scope>NUCLEOTIDE SEQUENCE</scope>
    <source>
        <strain evidence="5">VKM B-2484</strain>
    </source>
</reference>
<protein>
    <recommendedName>
        <fullName evidence="4">Alkaline proteinase inhibitor/ Outer membrane lipoprotein Omp19 domain-containing protein</fullName>
    </recommendedName>
</protein>
<dbReference type="Pfam" id="PF02974">
    <property type="entry name" value="Inh"/>
    <property type="match status" value="1"/>
</dbReference>
<reference evidence="5" key="1">
    <citation type="journal article" date="2014" name="Int. J. Syst. Evol. Microbiol.">
        <title>Complete genome sequence of Corynebacterium casei LMG S-19264T (=DSM 44701T), isolated from a smear-ripened cheese.</title>
        <authorList>
            <consortium name="US DOE Joint Genome Institute (JGI-PGF)"/>
            <person name="Walter F."/>
            <person name="Albersmeier A."/>
            <person name="Kalinowski J."/>
            <person name="Ruckert C."/>
        </authorList>
    </citation>
    <scope>NUCLEOTIDE SEQUENCE</scope>
    <source>
        <strain evidence="5">VKM B-2484</strain>
    </source>
</reference>
<dbReference type="InterPro" id="IPR016085">
    <property type="entry name" value="Protease_inh_B-barrel_dom"/>
</dbReference>
<feature type="chain" id="PRO_5040974139" description="Alkaline proteinase inhibitor/ Outer membrane lipoprotein Omp19 domain-containing protein" evidence="3">
    <location>
        <begin position="34"/>
        <end position="253"/>
    </location>
</feature>
<dbReference type="RefSeq" id="WP_213374238.1">
    <property type="nucleotide sequence ID" value="NZ_BSFJ01000004.1"/>
</dbReference>
<dbReference type="SUPFAM" id="SSF50882">
    <property type="entry name" value="beta-Barrel protease inhibitors"/>
    <property type="match status" value="2"/>
</dbReference>
<feature type="region of interest" description="Disordered" evidence="2">
    <location>
        <begin position="234"/>
        <end position="253"/>
    </location>
</feature>
<dbReference type="InterPro" id="IPR021140">
    <property type="entry name" value="Inh/Omp19"/>
</dbReference>
<dbReference type="GO" id="GO:0004866">
    <property type="term" value="F:endopeptidase inhibitor activity"/>
    <property type="evidence" value="ECO:0007669"/>
    <property type="project" value="InterPro"/>
</dbReference>
<feature type="signal peptide" evidence="3">
    <location>
        <begin position="1"/>
        <end position="33"/>
    </location>
</feature>
<sequence length="253" mass="26145">MDAGRRPYPSRRRPVVLAAAAALAVLLAAPGRAEDSAAPGDEPPPAATLAAEYRLTNADGDRVCPLALSERPLGRRGVAAERYEVGLDRPACADAILFSVDIASWAPGPGNAIRLHGPDDTLVAEFTEGVGGTWEALREGDGVYFLVNPRLADPGLHAADLVGAWDVAETAGEPACHIELTGTDAGGGTFRARLVGRCPAGLATLAPDRWRLDGGGLVLLGAGGDGLRFAAQEDGGWEKVPPDEGPPLLLSRP</sequence>
<name>A0A9W6J7A3_9HYPH</name>
<organism evidence="5 6">
    <name type="scientific">Ancylobacter dichloromethanicus</name>
    <dbReference type="NCBI Taxonomy" id="518825"/>
    <lineage>
        <taxon>Bacteria</taxon>
        <taxon>Pseudomonadati</taxon>
        <taxon>Pseudomonadota</taxon>
        <taxon>Alphaproteobacteria</taxon>
        <taxon>Hyphomicrobiales</taxon>
        <taxon>Xanthobacteraceae</taxon>
        <taxon>Ancylobacter</taxon>
    </lineage>
</organism>
<comment type="caution">
    <text evidence="5">The sequence shown here is derived from an EMBL/GenBank/DDBJ whole genome shotgun (WGS) entry which is preliminary data.</text>
</comment>
<evidence type="ECO:0000256" key="3">
    <source>
        <dbReference type="SAM" id="SignalP"/>
    </source>
</evidence>
<proteinExistence type="predicted"/>
<dbReference type="EMBL" id="BSFJ01000004">
    <property type="protein sequence ID" value="GLK70694.1"/>
    <property type="molecule type" value="Genomic_DNA"/>
</dbReference>
<feature type="domain" description="Alkaline proteinase inhibitor/ Outer membrane lipoprotein Omp19" evidence="4">
    <location>
        <begin position="157"/>
        <end position="252"/>
    </location>
</feature>
<accession>A0A9W6J7A3</accession>
<dbReference type="Gene3D" id="2.40.128.10">
    <property type="match status" value="2"/>
</dbReference>
<keyword evidence="1 3" id="KW-0732">Signal</keyword>
<evidence type="ECO:0000256" key="1">
    <source>
        <dbReference type="ARBA" id="ARBA00022729"/>
    </source>
</evidence>
<evidence type="ECO:0000256" key="2">
    <source>
        <dbReference type="SAM" id="MobiDB-lite"/>
    </source>
</evidence>
<evidence type="ECO:0000259" key="4">
    <source>
        <dbReference type="Pfam" id="PF02974"/>
    </source>
</evidence>
<gene>
    <name evidence="5" type="ORF">GCM10017643_08090</name>
</gene>
<evidence type="ECO:0000313" key="6">
    <source>
        <dbReference type="Proteomes" id="UP001143370"/>
    </source>
</evidence>
<keyword evidence="6" id="KW-1185">Reference proteome</keyword>
<evidence type="ECO:0000313" key="5">
    <source>
        <dbReference type="EMBL" id="GLK70694.1"/>
    </source>
</evidence>